<feature type="binding site" evidence="11">
    <location>
        <position position="42"/>
    </location>
    <ligand>
        <name>Mg(2+)</name>
        <dbReference type="ChEBI" id="CHEBI:18420"/>
    </ligand>
</feature>
<evidence type="ECO:0000256" key="6">
    <source>
        <dbReference type="ARBA" id="ARBA00022741"/>
    </source>
</evidence>
<feature type="binding site" evidence="11">
    <location>
        <position position="32"/>
    </location>
    <ligand>
        <name>CTP</name>
        <dbReference type="ChEBI" id="CHEBI:37563"/>
    </ligand>
</feature>
<dbReference type="GO" id="GO:0016787">
    <property type="term" value="F:hydrolase activity"/>
    <property type="evidence" value="ECO:0007669"/>
    <property type="project" value="UniProtKB-KW"/>
</dbReference>
<dbReference type="Gene3D" id="3.30.460.10">
    <property type="entry name" value="Beta Polymerase, domain 2"/>
    <property type="match status" value="1"/>
</dbReference>
<evidence type="ECO:0000259" key="14">
    <source>
        <dbReference type="Pfam" id="PF13735"/>
    </source>
</evidence>
<comment type="subunit">
    <text evidence="11">Homodimer.</text>
</comment>
<keyword evidence="5 11" id="KW-0479">Metal-binding</keyword>
<dbReference type="InterPro" id="IPR002646">
    <property type="entry name" value="PolA_pol_head_dom"/>
</dbReference>
<dbReference type="GO" id="GO:0042245">
    <property type="term" value="P:RNA repair"/>
    <property type="evidence" value="ECO:0007669"/>
    <property type="project" value="UniProtKB-KW"/>
</dbReference>
<evidence type="ECO:0000256" key="4">
    <source>
        <dbReference type="ARBA" id="ARBA00022695"/>
    </source>
</evidence>
<feature type="binding site" evidence="11">
    <location>
        <position position="113"/>
    </location>
    <ligand>
        <name>ATP</name>
        <dbReference type="ChEBI" id="CHEBI:30616"/>
    </ligand>
</feature>
<dbReference type="SUPFAM" id="SSF81891">
    <property type="entry name" value="Poly A polymerase C-terminal region-like"/>
    <property type="match status" value="1"/>
</dbReference>
<feature type="binding site" evidence="11">
    <location>
        <position position="159"/>
    </location>
    <ligand>
        <name>CTP</name>
        <dbReference type="ChEBI" id="CHEBI:37563"/>
    </ligand>
</feature>
<organism evidence="15 16">
    <name type="scientific">Ureibacillus thermosphaericus</name>
    <dbReference type="NCBI Taxonomy" id="51173"/>
    <lineage>
        <taxon>Bacteria</taxon>
        <taxon>Bacillati</taxon>
        <taxon>Bacillota</taxon>
        <taxon>Bacilli</taxon>
        <taxon>Bacillales</taxon>
        <taxon>Caryophanaceae</taxon>
        <taxon>Ureibacillus</taxon>
    </lineage>
</organism>
<keyword evidence="7 11" id="KW-0692">RNA repair</keyword>
<dbReference type="GO" id="GO:0005524">
    <property type="term" value="F:ATP binding"/>
    <property type="evidence" value="ECO:0007669"/>
    <property type="project" value="UniProtKB-UniRule"/>
</dbReference>
<dbReference type="PANTHER" id="PTHR46173">
    <property type="entry name" value="CCA TRNA NUCLEOTIDYLTRANSFERASE 1, MITOCHONDRIAL"/>
    <property type="match status" value="1"/>
</dbReference>
<evidence type="ECO:0000256" key="1">
    <source>
        <dbReference type="ARBA" id="ARBA00001946"/>
    </source>
</evidence>
<keyword evidence="9 11" id="KW-0460">Magnesium</keyword>
<feature type="binding site" evidence="11">
    <location>
        <position position="156"/>
    </location>
    <ligand>
        <name>ATP</name>
        <dbReference type="ChEBI" id="CHEBI:30616"/>
    </ligand>
</feature>
<protein>
    <recommendedName>
        <fullName evidence="11">CCA-adding enzyme</fullName>
        <ecNumber evidence="11">2.7.7.72</ecNumber>
    </recommendedName>
    <alternativeName>
        <fullName evidence="11">CCA tRNA nucleotidyltransferase</fullName>
    </alternativeName>
    <alternativeName>
        <fullName evidence="11">tRNA CCA-pyrophosphorylase</fullName>
    </alternativeName>
    <alternativeName>
        <fullName evidence="11">tRNA adenylyl-/cytidylyl- transferase</fullName>
    </alternativeName>
    <alternativeName>
        <fullName evidence="11">tRNA nucleotidyltransferase</fullName>
    </alternativeName>
    <alternativeName>
        <fullName evidence="11">tRNA-NT</fullName>
    </alternativeName>
</protein>
<comment type="similarity">
    <text evidence="11">Belongs to the tRNA nucleotidyltransferase/poly(A) polymerase family. Bacterial CCA-adding enzyme type 3 subfamily.</text>
</comment>
<keyword evidence="8 11" id="KW-0067">ATP-binding</keyword>
<keyword evidence="6 11" id="KW-0547">Nucleotide-binding</keyword>
<sequence length="397" mass="46265">MKQVKDWDVALRVIDKIEKAGFEAVIVGGAVRDHLLQREIHDVDVATSALPMEIKKIFSNTVDVGIEHGTVVVLDEGKPIEVTTYRTDGTYTDFRRPEEVTFVRDLPKDLERRDFTINAMAYTKDGTIIDLFGGKEDIENRIIRAVGDANSRFREDALRMLRAVRFAAQLGFDIDELTMKAIQKDCDLIEFIARERIHMEFSKMWVADYVYFGVKALVDSDLALYLPGNFRENLEAWKEFHTKQEEVGWAYLCLLNRNDMENIIDFYKLSNKQKNFTKKVIQAYDSLLKRWDEYDYFSNDLIILETAYDFATWQGKNVPFEKEHIAKVKEHLPIQSMEQFALNGNLLMEWSGLKGGPWLKEALNKALYAVLSGRVKNDEEHLKEWFHNEFIDERQNH</sequence>
<evidence type="ECO:0000259" key="13">
    <source>
        <dbReference type="Pfam" id="PF12627"/>
    </source>
</evidence>
<feature type="binding site" evidence="11">
    <location>
        <position position="159"/>
    </location>
    <ligand>
        <name>ATP</name>
        <dbReference type="ChEBI" id="CHEBI:30616"/>
    </ligand>
</feature>
<keyword evidence="3 11" id="KW-0819">tRNA processing</keyword>
<accession>A0A840PP18</accession>
<comment type="function">
    <text evidence="11">Catalyzes the addition and repair of the essential 3'-terminal CCA sequence in tRNAs without using a nucleic acid template. Adds these three nucleotides in the order of C, C, and A to the tRNA nucleotide-73, using CTP and ATP as substrates and producing inorganic pyrophosphate. tRNA 3'-terminal CCA addition is required both for tRNA processing and repair. Also involved in tRNA surveillance by mediating tandem CCA addition to generate a CCACCA at the 3' terminus of unstable tRNAs. While stable tRNAs receive only 3'-terminal CCA, unstable tRNAs are marked with CCACCA and rapidly degraded.</text>
</comment>
<gene>
    <name evidence="11" type="primary">cca</name>
    <name evidence="15" type="ORF">HNR36_000041</name>
</gene>
<dbReference type="HAMAP" id="MF_01263">
    <property type="entry name" value="CCA_bact_type3"/>
    <property type="match status" value="1"/>
</dbReference>
<dbReference type="Pfam" id="PF13735">
    <property type="entry name" value="tRNA_NucTran2_2"/>
    <property type="match status" value="1"/>
</dbReference>
<evidence type="ECO:0000256" key="3">
    <source>
        <dbReference type="ARBA" id="ARBA00022694"/>
    </source>
</evidence>
<dbReference type="EMBL" id="JACHGZ010000001">
    <property type="protein sequence ID" value="MBB5147660.1"/>
    <property type="molecule type" value="Genomic_DNA"/>
</dbReference>
<dbReference type="InterPro" id="IPR043519">
    <property type="entry name" value="NT_sf"/>
</dbReference>
<dbReference type="SUPFAM" id="SSF81301">
    <property type="entry name" value="Nucleotidyltransferase"/>
    <property type="match status" value="1"/>
</dbReference>
<dbReference type="InterPro" id="IPR032828">
    <property type="entry name" value="PolyA_RNA-bd"/>
</dbReference>
<evidence type="ECO:0000256" key="10">
    <source>
        <dbReference type="ARBA" id="ARBA00022884"/>
    </source>
</evidence>
<feature type="binding site" evidence="11">
    <location>
        <position position="113"/>
    </location>
    <ligand>
        <name>CTP</name>
        <dbReference type="ChEBI" id="CHEBI:37563"/>
    </ligand>
</feature>
<feature type="binding site" evidence="11">
    <location>
        <position position="165"/>
    </location>
    <ligand>
        <name>CTP</name>
        <dbReference type="ChEBI" id="CHEBI:37563"/>
    </ligand>
</feature>
<dbReference type="GO" id="GO:0000049">
    <property type="term" value="F:tRNA binding"/>
    <property type="evidence" value="ECO:0007669"/>
    <property type="project" value="UniProtKB-UniRule"/>
</dbReference>
<dbReference type="NCBIfam" id="NF009814">
    <property type="entry name" value="PRK13299.1"/>
    <property type="match status" value="1"/>
</dbReference>
<comment type="miscellaneous">
    <text evidence="11">A single active site specifically recognizes both ATP and CTP and is responsible for their addition.</text>
</comment>
<dbReference type="Pfam" id="PF12627">
    <property type="entry name" value="PolyA_pol_RNAbd"/>
    <property type="match status" value="1"/>
</dbReference>
<evidence type="ECO:0000313" key="15">
    <source>
        <dbReference type="EMBL" id="MBB5147660.1"/>
    </source>
</evidence>
<keyword evidence="2 11" id="KW-0808">Transferase</keyword>
<comment type="catalytic activity">
    <reaction evidence="11">
        <text>a tRNA with a 3' CCA end + 2 CTP + ATP = a tRNA with a 3' CCACCA end + 3 diphosphate</text>
        <dbReference type="Rhea" id="RHEA:76235"/>
        <dbReference type="Rhea" id="RHEA-COMP:10468"/>
        <dbReference type="Rhea" id="RHEA-COMP:18655"/>
        <dbReference type="ChEBI" id="CHEBI:30616"/>
        <dbReference type="ChEBI" id="CHEBI:33019"/>
        <dbReference type="ChEBI" id="CHEBI:37563"/>
        <dbReference type="ChEBI" id="CHEBI:83071"/>
        <dbReference type="ChEBI" id="CHEBI:195187"/>
    </reaction>
</comment>
<evidence type="ECO:0000259" key="12">
    <source>
        <dbReference type="Pfam" id="PF01743"/>
    </source>
</evidence>
<dbReference type="InterPro" id="IPR050264">
    <property type="entry name" value="Bact_CCA-adding_enz_type3_sf"/>
</dbReference>
<evidence type="ECO:0000256" key="7">
    <source>
        <dbReference type="ARBA" id="ARBA00022800"/>
    </source>
</evidence>
<dbReference type="GO" id="GO:0004810">
    <property type="term" value="F:CCA tRNA nucleotidyltransferase activity"/>
    <property type="evidence" value="ECO:0007669"/>
    <property type="project" value="UniProtKB-UniRule"/>
</dbReference>
<evidence type="ECO:0000256" key="5">
    <source>
        <dbReference type="ARBA" id="ARBA00022723"/>
    </source>
</evidence>
<dbReference type="EC" id="2.7.7.72" evidence="11"/>
<comment type="cofactor">
    <cofactor evidence="1 11">
        <name>Mg(2+)</name>
        <dbReference type="ChEBI" id="CHEBI:18420"/>
    </cofactor>
</comment>
<feature type="binding site" evidence="11">
    <location>
        <position position="165"/>
    </location>
    <ligand>
        <name>ATP</name>
        <dbReference type="ChEBI" id="CHEBI:30616"/>
    </ligand>
</feature>
<name>A0A840PP18_URETH</name>
<feature type="binding site" evidence="11">
    <location>
        <position position="44"/>
    </location>
    <ligand>
        <name>Mg(2+)</name>
        <dbReference type="ChEBI" id="CHEBI:18420"/>
    </ligand>
</feature>
<dbReference type="Pfam" id="PF01743">
    <property type="entry name" value="PolyA_pol"/>
    <property type="match status" value="1"/>
</dbReference>
<keyword evidence="10 11" id="KW-0694">RNA-binding</keyword>
<evidence type="ECO:0000256" key="11">
    <source>
        <dbReference type="HAMAP-Rule" id="MF_01263"/>
    </source>
</evidence>
<reference evidence="15 16" key="1">
    <citation type="submission" date="2020-08" db="EMBL/GenBank/DDBJ databases">
        <title>Genomic Encyclopedia of Type Strains, Phase IV (KMG-IV): sequencing the most valuable type-strain genomes for metagenomic binning, comparative biology and taxonomic classification.</title>
        <authorList>
            <person name="Goeker M."/>
        </authorList>
    </citation>
    <scope>NUCLEOTIDE SEQUENCE [LARGE SCALE GENOMIC DNA]</scope>
    <source>
        <strain evidence="15 16">DSM 10633</strain>
    </source>
</reference>
<dbReference type="PANTHER" id="PTHR46173:SF1">
    <property type="entry name" value="CCA TRNA NUCLEOTIDYLTRANSFERASE 1, MITOCHONDRIAL"/>
    <property type="match status" value="1"/>
</dbReference>
<dbReference type="RefSeq" id="WP_168411772.1">
    <property type="nucleotide sequence ID" value="NZ_JAAXPW010000001.1"/>
</dbReference>
<evidence type="ECO:0000256" key="2">
    <source>
        <dbReference type="ARBA" id="ARBA00022679"/>
    </source>
</evidence>
<dbReference type="Gene3D" id="1.10.246.80">
    <property type="match status" value="1"/>
</dbReference>
<evidence type="ECO:0000256" key="8">
    <source>
        <dbReference type="ARBA" id="ARBA00022840"/>
    </source>
</evidence>
<feature type="binding site" evidence="11">
    <location>
        <position position="162"/>
    </location>
    <ligand>
        <name>ATP</name>
        <dbReference type="ChEBI" id="CHEBI:30616"/>
    </ligand>
</feature>
<keyword evidence="15" id="KW-0378">Hydrolase</keyword>
<dbReference type="AlphaFoldDB" id="A0A840PP18"/>
<feature type="domain" description="Poly A polymerase head" evidence="12">
    <location>
        <begin position="25"/>
        <end position="144"/>
    </location>
</feature>
<dbReference type="GO" id="GO:0000287">
    <property type="term" value="F:magnesium ion binding"/>
    <property type="evidence" value="ECO:0007669"/>
    <property type="project" value="UniProtKB-UniRule"/>
</dbReference>
<feature type="domain" description="CCA-adding enzyme C-terminal" evidence="14">
    <location>
        <begin position="240"/>
        <end position="385"/>
    </location>
</feature>
<keyword evidence="4 11" id="KW-0548">Nucleotidyltransferase</keyword>
<dbReference type="GO" id="GO:0001680">
    <property type="term" value="P:tRNA 3'-terminal CCA addition"/>
    <property type="evidence" value="ECO:0007669"/>
    <property type="project" value="UniProtKB-UniRule"/>
</dbReference>
<feature type="binding site" evidence="11">
    <location>
        <position position="29"/>
    </location>
    <ligand>
        <name>CTP</name>
        <dbReference type="ChEBI" id="CHEBI:37563"/>
    </ligand>
</feature>
<dbReference type="InterPro" id="IPR032810">
    <property type="entry name" value="CCA-adding_enz_C"/>
</dbReference>
<evidence type="ECO:0000256" key="9">
    <source>
        <dbReference type="ARBA" id="ARBA00022842"/>
    </source>
</evidence>
<dbReference type="CDD" id="cd05398">
    <property type="entry name" value="NT_ClassII-CCAase"/>
    <property type="match status" value="1"/>
</dbReference>
<feature type="binding site" evidence="11">
    <location>
        <position position="156"/>
    </location>
    <ligand>
        <name>CTP</name>
        <dbReference type="ChEBI" id="CHEBI:37563"/>
    </ligand>
</feature>
<feature type="binding site" evidence="11">
    <location>
        <position position="32"/>
    </location>
    <ligand>
        <name>ATP</name>
        <dbReference type="ChEBI" id="CHEBI:30616"/>
    </ligand>
</feature>
<proteinExistence type="inferred from homology"/>
<dbReference type="Proteomes" id="UP000557217">
    <property type="component" value="Unassembled WGS sequence"/>
</dbReference>
<evidence type="ECO:0000313" key="16">
    <source>
        <dbReference type="Proteomes" id="UP000557217"/>
    </source>
</evidence>
<comment type="catalytic activity">
    <reaction evidence="11">
        <text>a tRNA precursor + 2 CTP + ATP = a tRNA with a 3' CCA end + 3 diphosphate</text>
        <dbReference type="Rhea" id="RHEA:14433"/>
        <dbReference type="Rhea" id="RHEA-COMP:10465"/>
        <dbReference type="Rhea" id="RHEA-COMP:10468"/>
        <dbReference type="ChEBI" id="CHEBI:30616"/>
        <dbReference type="ChEBI" id="CHEBI:33019"/>
        <dbReference type="ChEBI" id="CHEBI:37563"/>
        <dbReference type="ChEBI" id="CHEBI:74896"/>
        <dbReference type="ChEBI" id="CHEBI:83071"/>
        <dbReference type="EC" id="2.7.7.72"/>
    </reaction>
</comment>
<dbReference type="InterPro" id="IPR023068">
    <property type="entry name" value="CCA-adding_enz_firmicutes"/>
</dbReference>
<dbReference type="Gene3D" id="1.10.3090.10">
    <property type="entry name" value="cca-adding enzyme, domain 2"/>
    <property type="match status" value="1"/>
</dbReference>
<feature type="binding site" evidence="11">
    <location>
        <position position="162"/>
    </location>
    <ligand>
        <name>CTP</name>
        <dbReference type="ChEBI" id="CHEBI:37563"/>
    </ligand>
</feature>
<feature type="domain" description="tRNA nucleotidyltransferase/poly(A) polymerase RNA and SrmB- binding" evidence="13">
    <location>
        <begin position="171"/>
        <end position="226"/>
    </location>
</feature>
<feature type="binding site" evidence="11">
    <location>
        <position position="29"/>
    </location>
    <ligand>
        <name>ATP</name>
        <dbReference type="ChEBI" id="CHEBI:30616"/>
    </ligand>
</feature>
<comment type="caution">
    <text evidence="15">The sequence shown here is derived from an EMBL/GenBank/DDBJ whole genome shotgun (WGS) entry which is preliminary data.</text>
</comment>
<keyword evidence="16" id="KW-1185">Reference proteome</keyword>